<keyword evidence="3" id="KW-0012">Acyltransferase</keyword>
<evidence type="ECO:0000256" key="2">
    <source>
        <dbReference type="ARBA" id="ARBA00022679"/>
    </source>
</evidence>
<dbReference type="Gene3D" id="2.160.10.10">
    <property type="entry name" value="Hexapeptide repeat proteins"/>
    <property type="match status" value="1"/>
</dbReference>
<dbReference type="SUPFAM" id="SSF51161">
    <property type="entry name" value="Trimeric LpxA-like enzymes"/>
    <property type="match status" value="1"/>
</dbReference>
<dbReference type="RefSeq" id="WP_166536643.1">
    <property type="nucleotide sequence ID" value="NZ_JAABLM010000006.1"/>
</dbReference>
<dbReference type="EMBL" id="JAABLM010000006">
    <property type="protein sequence ID" value="NBL64815.1"/>
    <property type="molecule type" value="Genomic_DNA"/>
</dbReference>
<dbReference type="GO" id="GO:0016746">
    <property type="term" value="F:acyltransferase activity"/>
    <property type="evidence" value="ECO:0007669"/>
    <property type="project" value="UniProtKB-KW"/>
</dbReference>
<comment type="similarity">
    <text evidence="1">Belongs to the transferase hexapeptide repeat family.</text>
</comment>
<proteinExistence type="inferred from homology"/>
<name>A0ABW9ZCJ5_9FLAO</name>
<reference evidence="4" key="1">
    <citation type="submission" date="2020-01" db="EMBL/GenBank/DDBJ databases">
        <title>Sphingomonas sp. strain CSW-10.</title>
        <authorList>
            <person name="Chen W.-M."/>
        </authorList>
    </citation>
    <scope>NUCLEOTIDE SEQUENCE [LARGE SCALE GENOMIC DNA]</scope>
    <source>
        <strain evidence="4">NST-5</strain>
    </source>
</reference>
<evidence type="ECO:0000313" key="4">
    <source>
        <dbReference type="Proteomes" id="UP000798602"/>
    </source>
</evidence>
<dbReference type="PANTHER" id="PTHR23416">
    <property type="entry name" value="SIALIC ACID SYNTHASE-RELATED"/>
    <property type="match status" value="1"/>
</dbReference>
<organism evidence="3 4">
    <name type="scientific">Flavobacterium ichthyis</name>
    <dbReference type="NCBI Taxonomy" id="2698827"/>
    <lineage>
        <taxon>Bacteria</taxon>
        <taxon>Pseudomonadati</taxon>
        <taxon>Bacteroidota</taxon>
        <taxon>Flavobacteriia</taxon>
        <taxon>Flavobacteriales</taxon>
        <taxon>Flavobacteriaceae</taxon>
        <taxon>Flavobacterium</taxon>
    </lineage>
</organism>
<dbReference type="InterPro" id="IPR001451">
    <property type="entry name" value="Hexapep"/>
</dbReference>
<comment type="caution">
    <text evidence="3">The sequence shown here is derived from an EMBL/GenBank/DDBJ whole genome shotgun (WGS) entry which is preliminary data.</text>
</comment>
<dbReference type="CDD" id="cd04647">
    <property type="entry name" value="LbH_MAT_like"/>
    <property type="match status" value="1"/>
</dbReference>
<protein>
    <submittedName>
        <fullName evidence="3">Acyltransferase</fullName>
    </submittedName>
</protein>
<dbReference type="PANTHER" id="PTHR23416:SF23">
    <property type="entry name" value="ACETYLTRANSFERASE C18B11.09C-RELATED"/>
    <property type="match status" value="1"/>
</dbReference>
<dbReference type="Proteomes" id="UP000798602">
    <property type="component" value="Unassembled WGS sequence"/>
</dbReference>
<accession>A0ABW9ZCJ5</accession>
<dbReference type="InterPro" id="IPR011004">
    <property type="entry name" value="Trimer_LpxA-like_sf"/>
</dbReference>
<dbReference type="InterPro" id="IPR051159">
    <property type="entry name" value="Hexapeptide_acetyltransf"/>
</dbReference>
<keyword evidence="2" id="KW-0808">Transferase</keyword>
<evidence type="ECO:0000256" key="1">
    <source>
        <dbReference type="ARBA" id="ARBA00007274"/>
    </source>
</evidence>
<sequence length="188" mass="20850">MFDKIVKLYWKLTSRKVMKRLGARGTNTVISYPIDVTKPENLFIGKNAYIGPHSWISTYGKVEIKDGALVGPRVKIYTGNHNYDSDTIIPYDELTIAKKVVIGENVWIGGDVTILPGVTISEGAIIAASTVVTKDVPKGAIIGGNPGKLIKYRDLDKYDRLKAEGKFYMNEKSKGNIKPIVKQYESDI</sequence>
<keyword evidence="4" id="KW-1185">Reference proteome</keyword>
<evidence type="ECO:0000313" key="3">
    <source>
        <dbReference type="EMBL" id="NBL64815.1"/>
    </source>
</evidence>
<gene>
    <name evidence="3" type="ORF">GV828_06330</name>
</gene>
<dbReference type="Pfam" id="PF00132">
    <property type="entry name" value="Hexapep"/>
    <property type="match status" value="1"/>
</dbReference>